<comment type="similarity">
    <text evidence="2 17">Belongs to the UppP family.</text>
</comment>
<evidence type="ECO:0000256" key="6">
    <source>
        <dbReference type="ARBA" id="ARBA00022692"/>
    </source>
</evidence>
<keyword evidence="10 17" id="KW-1133">Transmembrane helix</keyword>
<keyword evidence="7 17" id="KW-0378">Hydrolase</keyword>
<evidence type="ECO:0000256" key="8">
    <source>
        <dbReference type="ARBA" id="ARBA00022960"/>
    </source>
</evidence>
<dbReference type="EMBL" id="RKRE01000002">
    <property type="protein sequence ID" value="RPF46962.1"/>
    <property type="molecule type" value="Genomic_DNA"/>
</dbReference>
<dbReference type="PANTHER" id="PTHR30622">
    <property type="entry name" value="UNDECAPRENYL-DIPHOSPHATASE"/>
    <property type="match status" value="1"/>
</dbReference>
<comment type="function">
    <text evidence="17">Catalyzes the dephosphorylation of undecaprenyl diphosphate (UPP). Confers resistance to bacitracin.</text>
</comment>
<evidence type="ECO:0000256" key="14">
    <source>
        <dbReference type="ARBA" id="ARBA00032707"/>
    </source>
</evidence>
<feature type="transmembrane region" description="Helical" evidence="17">
    <location>
        <begin position="7"/>
        <end position="29"/>
    </location>
</feature>
<accession>A0A3N5BFV4</accession>
<dbReference type="Proteomes" id="UP000282654">
    <property type="component" value="Unassembled WGS sequence"/>
</dbReference>
<keyword evidence="19" id="KW-1185">Reference proteome</keyword>
<organism evidence="18 19">
    <name type="scientific">Thermodesulfitimonas autotrophica</name>
    <dbReference type="NCBI Taxonomy" id="1894989"/>
    <lineage>
        <taxon>Bacteria</taxon>
        <taxon>Bacillati</taxon>
        <taxon>Bacillota</taxon>
        <taxon>Clostridia</taxon>
        <taxon>Thermoanaerobacterales</taxon>
        <taxon>Thermoanaerobacteraceae</taxon>
        <taxon>Thermodesulfitimonas</taxon>
    </lineage>
</organism>
<dbReference type="GO" id="GO:0071555">
    <property type="term" value="P:cell wall organization"/>
    <property type="evidence" value="ECO:0007669"/>
    <property type="project" value="UniProtKB-KW"/>
</dbReference>
<keyword evidence="8 17" id="KW-0133">Cell shape</keyword>
<comment type="subcellular location">
    <subcellularLocation>
        <location evidence="1 17">Cell membrane</location>
        <topology evidence="1 17">Multi-pass membrane protein</topology>
    </subcellularLocation>
</comment>
<evidence type="ECO:0000256" key="9">
    <source>
        <dbReference type="ARBA" id="ARBA00022984"/>
    </source>
</evidence>
<evidence type="ECO:0000256" key="16">
    <source>
        <dbReference type="ARBA" id="ARBA00047594"/>
    </source>
</evidence>
<dbReference type="AlphaFoldDB" id="A0A3N5BFV4"/>
<evidence type="ECO:0000256" key="5">
    <source>
        <dbReference type="ARBA" id="ARBA00022475"/>
    </source>
</evidence>
<proteinExistence type="inferred from homology"/>
<dbReference type="Pfam" id="PF02673">
    <property type="entry name" value="BacA"/>
    <property type="match status" value="1"/>
</dbReference>
<evidence type="ECO:0000256" key="13">
    <source>
        <dbReference type="ARBA" id="ARBA00023316"/>
    </source>
</evidence>
<dbReference type="PANTHER" id="PTHR30622:SF4">
    <property type="entry name" value="UNDECAPRENYL-DIPHOSPHATASE"/>
    <property type="match status" value="1"/>
</dbReference>
<comment type="caution">
    <text evidence="18">The sequence shown here is derived from an EMBL/GenBank/DDBJ whole genome shotgun (WGS) entry which is preliminary data.</text>
</comment>
<feature type="transmembrane region" description="Helical" evidence="17">
    <location>
        <begin position="241"/>
        <end position="259"/>
    </location>
</feature>
<protein>
    <recommendedName>
        <fullName evidence="4 17">Undecaprenyl-diphosphatase</fullName>
        <ecNumber evidence="3 17">3.6.1.27</ecNumber>
    </recommendedName>
    <alternativeName>
        <fullName evidence="15 17">Bacitracin resistance protein</fullName>
    </alternativeName>
    <alternativeName>
        <fullName evidence="14 17">Undecaprenyl pyrophosphate phosphatase</fullName>
    </alternativeName>
</protein>
<dbReference type="GO" id="GO:0046677">
    <property type="term" value="P:response to antibiotic"/>
    <property type="evidence" value="ECO:0007669"/>
    <property type="project" value="UniProtKB-UniRule"/>
</dbReference>
<evidence type="ECO:0000313" key="19">
    <source>
        <dbReference type="Proteomes" id="UP000282654"/>
    </source>
</evidence>
<keyword evidence="13 17" id="KW-0961">Cell wall biogenesis/degradation</keyword>
<evidence type="ECO:0000256" key="2">
    <source>
        <dbReference type="ARBA" id="ARBA00010621"/>
    </source>
</evidence>
<evidence type="ECO:0000256" key="7">
    <source>
        <dbReference type="ARBA" id="ARBA00022801"/>
    </source>
</evidence>
<keyword evidence="5 17" id="KW-1003">Cell membrane</keyword>
<evidence type="ECO:0000256" key="4">
    <source>
        <dbReference type="ARBA" id="ARBA00021581"/>
    </source>
</evidence>
<feature type="transmembrane region" description="Helical" evidence="17">
    <location>
        <begin position="111"/>
        <end position="128"/>
    </location>
</feature>
<evidence type="ECO:0000256" key="1">
    <source>
        <dbReference type="ARBA" id="ARBA00004651"/>
    </source>
</evidence>
<evidence type="ECO:0000256" key="3">
    <source>
        <dbReference type="ARBA" id="ARBA00012374"/>
    </source>
</evidence>
<dbReference type="NCBIfam" id="TIGR00753">
    <property type="entry name" value="undec_PP_bacA"/>
    <property type="match status" value="1"/>
</dbReference>
<dbReference type="GO" id="GO:0009252">
    <property type="term" value="P:peptidoglycan biosynthetic process"/>
    <property type="evidence" value="ECO:0007669"/>
    <property type="project" value="UniProtKB-KW"/>
</dbReference>
<feature type="transmembrane region" description="Helical" evidence="17">
    <location>
        <begin position="81"/>
        <end position="99"/>
    </location>
</feature>
<dbReference type="GO" id="GO:0050380">
    <property type="term" value="F:undecaprenyl-diphosphatase activity"/>
    <property type="evidence" value="ECO:0007669"/>
    <property type="project" value="UniProtKB-UniRule"/>
</dbReference>
<evidence type="ECO:0000256" key="12">
    <source>
        <dbReference type="ARBA" id="ARBA00023251"/>
    </source>
</evidence>
<evidence type="ECO:0000256" key="11">
    <source>
        <dbReference type="ARBA" id="ARBA00023136"/>
    </source>
</evidence>
<dbReference type="EC" id="3.6.1.27" evidence="3 17"/>
<comment type="catalytic activity">
    <reaction evidence="16 17">
        <text>di-trans,octa-cis-undecaprenyl diphosphate + H2O = di-trans,octa-cis-undecaprenyl phosphate + phosphate + H(+)</text>
        <dbReference type="Rhea" id="RHEA:28094"/>
        <dbReference type="ChEBI" id="CHEBI:15377"/>
        <dbReference type="ChEBI" id="CHEBI:15378"/>
        <dbReference type="ChEBI" id="CHEBI:43474"/>
        <dbReference type="ChEBI" id="CHEBI:58405"/>
        <dbReference type="ChEBI" id="CHEBI:60392"/>
        <dbReference type="EC" id="3.6.1.27"/>
    </reaction>
</comment>
<evidence type="ECO:0000256" key="15">
    <source>
        <dbReference type="ARBA" id="ARBA00032932"/>
    </source>
</evidence>
<dbReference type="RefSeq" id="WP_123929510.1">
    <property type="nucleotide sequence ID" value="NZ_RKRE01000002.1"/>
</dbReference>
<keyword evidence="9 17" id="KW-0573">Peptidoglycan synthesis</keyword>
<name>A0A3N5BFV4_9THEO</name>
<feature type="transmembrane region" description="Helical" evidence="17">
    <location>
        <begin position="41"/>
        <end position="60"/>
    </location>
</feature>
<keyword evidence="11 17" id="KW-0472">Membrane</keyword>
<comment type="miscellaneous">
    <text evidence="17">Bacitracin is thought to be involved in the inhibition of peptidoglycan synthesis by sequestering undecaprenyl diphosphate, thereby reducing the pool of lipid carrier available.</text>
</comment>
<dbReference type="OrthoDB" id="9808289at2"/>
<dbReference type="GO" id="GO:0008360">
    <property type="term" value="P:regulation of cell shape"/>
    <property type="evidence" value="ECO:0007669"/>
    <property type="project" value="UniProtKB-KW"/>
</dbReference>
<feature type="transmembrane region" description="Helical" evidence="17">
    <location>
        <begin position="180"/>
        <end position="200"/>
    </location>
</feature>
<gene>
    <name evidence="17" type="primary">uppP</name>
    <name evidence="18" type="ORF">EDD75_1224</name>
</gene>
<evidence type="ECO:0000256" key="10">
    <source>
        <dbReference type="ARBA" id="ARBA00022989"/>
    </source>
</evidence>
<evidence type="ECO:0000256" key="17">
    <source>
        <dbReference type="HAMAP-Rule" id="MF_01006"/>
    </source>
</evidence>
<keyword evidence="12 17" id="KW-0046">Antibiotic resistance</keyword>
<dbReference type="InterPro" id="IPR003824">
    <property type="entry name" value="UppP"/>
</dbReference>
<feature type="transmembrane region" description="Helical" evidence="17">
    <location>
        <begin position="212"/>
        <end position="235"/>
    </location>
</feature>
<evidence type="ECO:0000313" key="18">
    <source>
        <dbReference type="EMBL" id="RPF46962.1"/>
    </source>
</evidence>
<reference evidence="18 19" key="1">
    <citation type="submission" date="2018-11" db="EMBL/GenBank/DDBJ databases">
        <title>Genomic Encyclopedia of Type Strains, Phase IV (KMG-IV): sequencing the most valuable type-strain genomes for metagenomic binning, comparative biology and taxonomic classification.</title>
        <authorList>
            <person name="Goeker M."/>
        </authorList>
    </citation>
    <scope>NUCLEOTIDE SEQUENCE [LARGE SCALE GENOMIC DNA]</scope>
    <source>
        <strain evidence="18 19">DSM 102936</strain>
    </source>
</reference>
<keyword evidence="6 17" id="KW-0812">Transmembrane</keyword>
<dbReference type="HAMAP" id="MF_01006">
    <property type="entry name" value="Undec_diphosphatase"/>
    <property type="match status" value="1"/>
</dbReference>
<dbReference type="GO" id="GO:0005886">
    <property type="term" value="C:plasma membrane"/>
    <property type="evidence" value="ECO:0007669"/>
    <property type="project" value="UniProtKB-SubCell"/>
</dbReference>
<sequence length="260" mass="28286">MSITEAVVLGIVQGLGEFLPISSSAHLVLTPWFFGWPDPGLSFDVALHLGTLVAVVAYFWRDWLTLATHGLRGTRSREGRLFWYLVVATVPGGLAGMALEKYAETTFRAPGLVGLMLIFMGLILYWADHRGPRARGIWQVGWGDAFLIGFAQALAIVPGVSRSGATIAAGRFLGLDREAATRFSFLLSLPIILGAGLFSLRHIGAQDLTFPFWVGVVTSGITGFAAIAFLLRFVVTRNFNVFVWYRGILGLLTIVTALSR</sequence>